<protein>
    <submittedName>
        <fullName evidence="2">Uncharacterized protein</fullName>
    </submittedName>
</protein>
<accession>A0A0D0CZY2</accession>
<dbReference type="EMBL" id="KN830130">
    <property type="protein sequence ID" value="KIK73074.1"/>
    <property type="molecule type" value="Genomic_DNA"/>
</dbReference>
<evidence type="ECO:0000313" key="3">
    <source>
        <dbReference type="Proteomes" id="UP000054538"/>
    </source>
</evidence>
<feature type="non-terminal residue" evidence="2">
    <location>
        <position position="1"/>
    </location>
</feature>
<dbReference type="Proteomes" id="UP000054538">
    <property type="component" value="Unassembled WGS sequence"/>
</dbReference>
<proteinExistence type="predicted"/>
<evidence type="ECO:0000313" key="2">
    <source>
        <dbReference type="EMBL" id="KIK73074.1"/>
    </source>
</evidence>
<dbReference type="HOGENOM" id="CLU_2782868_0_0_1"/>
<sequence>RLILRSINILHSQAIPSTTHLVAILILIPVMLWGDPVLLLLDLSTKSKVTVNICSIELLSSFWVKMVWF</sequence>
<evidence type="ECO:0000256" key="1">
    <source>
        <dbReference type="SAM" id="Phobius"/>
    </source>
</evidence>
<gene>
    <name evidence="2" type="ORF">PAXRUDRAFT_836326</name>
</gene>
<reference evidence="3" key="2">
    <citation type="submission" date="2015-01" db="EMBL/GenBank/DDBJ databases">
        <title>Evolutionary Origins and Diversification of the Mycorrhizal Mutualists.</title>
        <authorList>
            <consortium name="DOE Joint Genome Institute"/>
            <consortium name="Mycorrhizal Genomics Consortium"/>
            <person name="Kohler A."/>
            <person name="Kuo A."/>
            <person name="Nagy L.G."/>
            <person name="Floudas D."/>
            <person name="Copeland A."/>
            <person name="Barry K.W."/>
            <person name="Cichocki N."/>
            <person name="Veneault-Fourrey C."/>
            <person name="LaButti K."/>
            <person name="Lindquist E.A."/>
            <person name="Lipzen A."/>
            <person name="Lundell T."/>
            <person name="Morin E."/>
            <person name="Murat C."/>
            <person name="Riley R."/>
            <person name="Ohm R."/>
            <person name="Sun H."/>
            <person name="Tunlid A."/>
            <person name="Henrissat B."/>
            <person name="Grigoriev I.V."/>
            <person name="Hibbett D.S."/>
            <person name="Martin F."/>
        </authorList>
    </citation>
    <scope>NUCLEOTIDE SEQUENCE [LARGE SCALE GENOMIC DNA]</scope>
    <source>
        <strain evidence="3">Ve08.2h10</strain>
    </source>
</reference>
<keyword evidence="1" id="KW-0812">Transmembrane</keyword>
<dbReference type="InParanoid" id="A0A0D0CZY2"/>
<keyword evidence="1" id="KW-0472">Membrane</keyword>
<organism evidence="2 3">
    <name type="scientific">Paxillus rubicundulus Ve08.2h10</name>
    <dbReference type="NCBI Taxonomy" id="930991"/>
    <lineage>
        <taxon>Eukaryota</taxon>
        <taxon>Fungi</taxon>
        <taxon>Dikarya</taxon>
        <taxon>Basidiomycota</taxon>
        <taxon>Agaricomycotina</taxon>
        <taxon>Agaricomycetes</taxon>
        <taxon>Agaricomycetidae</taxon>
        <taxon>Boletales</taxon>
        <taxon>Paxilineae</taxon>
        <taxon>Paxillaceae</taxon>
        <taxon>Paxillus</taxon>
    </lineage>
</organism>
<keyword evidence="1" id="KW-1133">Transmembrane helix</keyword>
<feature type="transmembrane region" description="Helical" evidence="1">
    <location>
        <begin position="21"/>
        <end position="43"/>
    </location>
</feature>
<reference evidence="2 3" key="1">
    <citation type="submission" date="2014-04" db="EMBL/GenBank/DDBJ databases">
        <authorList>
            <consortium name="DOE Joint Genome Institute"/>
            <person name="Kuo A."/>
            <person name="Kohler A."/>
            <person name="Jargeat P."/>
            <person name="Nagy L.G."/>
            <person name="Floudas D."/>
            <person name="Copeland A."/>
            <person name="Barry K.W."/>
            <person name="Cichocki N."/>
            <person name="Veneault-Fourrey C."/>
            <person name="LaButti K."/>
            <person name="Lindquist E.A."/>
            <person name="Lipzen A."/>
            <person name="Lundell T."/>
            <person name="Morin E."/>
            <person name="Murat C."/>
            <person name="Sun H."/>
            <person name="Tunlid A."/>
            <person name="Henrissat B."/>
            <person name="Grigoriev I.V."/>
            <person name="Hibbett D.S."/>
            <person name="Martin F."/>
            <person name="Nordberg H.P."/>
            <person name="Cantor M.N."/>
            <person name="Hua S.X."/>
        </authorList>
    </citation>
    <scope>NUCLEOTIDE SEQUENCE [LARGE SCALE GENOMIC DNA]</scope>
    <source>
        <strain evidence="2 3">Ve08.2h10</strain>
    </source>
</reference>
<keyword evidence="3" id="KW-1185">Reference proteome</keyword>
<dbReference type="AlphaFoldDB" id="A0A0D0CZY2"/>
<name>A0A0D0CZY2_9AGAM</name>